<dbReference type="Gene3D" id="2.160.10.10">
    <property type="entry name" value="Hexapeptide repeat proteins"/>
    <property type="match status" value="1"/>
</dbReference>
<comment type="caution">
    <text evidence="5">The sequence shown here is derived from an EMBL/GenBank/DDBJ whole genome shotgun (WGS) entry which is preliminary data.</text>
</comment>
<comment type="similarity">
    <text evidence="1">Belongs to the transferase hexapeptide repeat family.</text>
</comment>
<evidence type="ECO:0000256" key="1">
    <source>
        <dbReference type="ARBA" id="ARBA00007274"/>
    </source>
</evidence>
<dbReference type="RefSeq" id="WP_284369676.1">
    <property type="nucleotide sequence ID" value="NZ_BSNL01000001.1"/>
</dbReference>
<sequence length="221" mass="23623">MPVSDTRPFAAPDTIYPISNADGSPLKGTVFLKPATRHPRMTVGEYTYASAFDPPEDWAARLAPYLFDFSPERLSIGKFCQIADGVTFITASANHRYDGISSFPFAIFGGGGMEGRPSLPEPGKDTVIGHDVWIGQGAKVLPGARIGNGVIIGAGAVVAGSVADYTIVAGNPAQQIRQRFSRAEVTRLNRIAWWDWPIDDILQHEGLIMAGNVAALEAVAP</sequence>
<evidence type="ECO:0000313" key="6">
    <source>
        <dbReference type="Proteomes" id="UP001161388"/>
    </source>
</evidence>
<dbReference type="PROSITE" id="PS00101">
    <property type="entry name" value="HEXAPEP_TRANSFERASES"/>
    <property type="match status" value="1"/>
</dbReference>
<keyword evidence="3" id="KW-0677">Repeat</keyword>
<dbReference type="InterPro" id="IPR018357">
    <property type="entry name" value="Hexapep_transf_CS"/>
</dbReference>
<dbReference type="Proteomes" id="UP001161388">
    <property type="component" value="Unassembled WGS sequence"/>
</dbReference>
<dbReference type="PANTHER" id="PTHR43300:SF11">
    <property type="entry name" value="ACETYLTRANSFERASE RV3034C-RELATED"/>
    <property type="match status" value="1"/>
</dbReference>
<evidence type="ECO:0000256" key="4">
    <source>
        <dbReference type="ARBA" id="ARBA00023315"/>
    </source>
</evidence>
<keyword evidence="6" id="KW-1185">Reference proteome</keyword>
<keyword evidence="4" id="KW-0012">Acyltransferase</keyword>
<reference evidence="5" key="1">
    <citation type="journal article" date="2014" name="Int. J. Syst. Evol. Microbiol.">
        <title>Complete genome of a new Firmicutes species belonging to the dominant human colonic microbiota ('Ruminococcus bicirculans') reveals two chromosomes and a selective capacity to utilize plant glucans.</title>
        <authorList>
            <consortium name="NISC Comparative Sequencing Program"/>
            <person name="Wegmann U."/>
            <person name="Louis P."/>
            <person name="Goesmann A."/>
            <person name="Henrissat B."/>
            <person name="Duncan S.H."/>
            <person name="Flint H.J."/>
        </authorList>
    </citation>
    <scope>NUCLEOTIDE SEQUENCE</scope>
    <source>
        <strain evidence="5">NBRC 109915</strain>
    </source>
</reference>
<organism evidence="5 6">
    <name type="scientific">Sulfitobacter pacificus</name>
    <dbReference type="NCBI Taxonomy" id="1499314"/>
    <lineage>
        <taxon>Bacteria</taxon>
        <taxon>Pseudomonadati</taxon>
        <taxon>Pseudomonadota</taxon>
        <taxon>Alphaproteobacteria</taxon>
        <taxon>Rhodobacterales</taxon>
        <taxon>Roseobacteraceae</taxon>
        <taxon>Sulfitobacter</taxon>
    </lineage>
</organism>
<dbReference type="Pfam" id="PF00132">
    <property type="entry name" value="Hexapep"/>
    <property type="match status" value="1"/>
</dbReference>
<protein>
    <submittedName>
        <fullName evidence="5">Acetyltransferase</fullName>
    </submittedName>
</protein>
<reference evidence="5" key="2">
    <citation type="submission" date="2023-01" db="EMBL/GenBank/DDBJ databases">
        <title>Draft genome sequence of Sulfitobacter pacificus strain NBRC 109915.</title>
        <authorList>
            <person name="Sun Q."/>
            <person name="Mori K."/>
        </authorList>
    </citation>
    <scope>NUCLEOTIDE SEQUENCE</scope>
    <source>
        <strain evidence="5">NBRC 109915</strain>
    </source>
</reference>
<name>A0ABQ5VD00_9RHOB</name>
<dbReference type="InterPro" id="IPR050179">
    <property type="entry name" value="Trans_hexapeptide_repeat"/>
</dbReference>
<proteinExistence type="inferred from homology"/>
<dbReference type="InterPro" id="IPR011004">
    <property type="entry name" value="Trimer_LpxA-like_sf"/>
</dbReference>
<dbReference type="PANTHER" id="PTHR43300">
    <property type="entry name" value="ACETYLTRANSFERASE"/>
    <property type="match status" value="1"/>
</dbReference>
<dbReference type="CDD" id="cd03349">
    <property type="entry name" value="LbH_XAT"/>
    <property type="match status" value="1"/>
</dbReference>
<dbReference type="InterPro" id="IPR001451">
    <property type="entry name" value="Hexapep"/>
</dbReference>
<dbReference type="SUPFAM" id="SSF51161">
    <property type="entry name" value="Trimeric LpxA-like enzymes"/>
    <property type="match status" value="1"/>
</dbReference>
<evidence type="ECO:0000313" key="5">
    <source>
        <dbReference type="EMBL" id="GLQ25396.1"/>
    </source>
</evidence>
<dbReference type="EMBL" id="BSNL01000001">
    <property type="protein sequence ID" value="GLQ25396.1"/>
    <property type="molecule type" value="Genomic_DNA"/>
</dbReference>
<accession>A0ABQ5VD00</accession>
<evidence type="ECO:0000256" key="3">
    <source>
        <dbReference type="ARBA" id="ARBA00022737"/>
    </source>
</evidence>
<evidence type="ECO:0000256" key="2">
    <source>
        <dbReference type="ARBA" id="ARBA00022679"/>
    </source>
</evidence>
<keyword evidence="2" id="KW-0808">Transferase</keyword>
<gene>
    <name evidence="5" type="ORF">GCM10007927_01990</name>
</gene>